<evidence type="ECO:0000313" key="2">
    <source>
        <dbReference type="Proteomes" id="UP000605568"/>
    </source>
</evidence>
<name>A0ABQ3MSU6_9PSEU</name>
<reference evidence="2" key="1">
    <citation type="journal article" date="2019" name="Int. J. Syst. Evol. Microbiol.">
        <title>The Global Catalogue of Microorganisms (GCM) 10K type strain sequencing project: providing services to taxonomists for standard genome sequencing and annotation.</title>
        <authorList>
            <consortium name="The Broad Institute Genomics Platform"/>
            <consortium name="The Broad Institute Genome Sequencing Center for Infectious Disease"/>
            <person name="Wu L."/>
            <person name="Ma J."/>
        </authorList>
    </citation>
    <scope>NUCLEOTIDE SEQUENCE [LARGE SCALE GENOMIC DNA]</scope>
    <source>
        <strain evidence="2">CGMCC 4.7367</strain>
    </source>
</reference>
<protein>
    <submittedName>
        <fullName evidence="1">Uncharacterized protein</fullName>
    </submittedName>
</protein>
<comment type="caution">
    <text evidence="1">The sequence shown here is derived from an EMBL/GenBank/DDBJ whole genome shotgun (WGS) entry which is preliminary data.</text>
</comment>
<proteinExistence type="predicted"/>
<dbReference type="Proteomes" id="UP000605568">
    <property type="component" value="Unassembled WGS sequence"/>
</dbReference>
<accession>A0ABQ3MSU6</accession>
<evidence type="ECO:0000313" key="1">
    <source>
        <dbReference type="EMBL" id="GHH57850.1"/>
    </source>
</evidence>
<gene>
    <name evidence="1" type="ORF">GCM10017774_78240</name>
</gene>
<dbReference type="EMBL" id="BNAR01000018">
    <property type="protein sequence ID" value="GHH57850.1"/>
    <property type="molecule type" value="Genomic_DNA"/>
</dbReference>
<sequence length="75" mass="8303">MAMWFSALCTASAEPMVAECPTSVDGRHWCTDLPAHDDLHRCLCKAWFSEKGLIVQNQARQSAESSQAVLDSEPH</sequence>
<organism evidence="1 2">
    <name type="scientific">Lentzea cavernae</name>
    <dbReference type="NCBI Taxonomy" id="2020703"/>
    <lineage>
        <taxon>Bacteria</taxon>
        <taxon>Bacillati</taxon>
        <taxon>Actinomycetota</taxon>
        <taxon>Actinomycetes</taxon>
        <taxon>Pseudonocardiales</taxon>
        <taxon>Pseudonocardiaceae</taxon>
        <taxon>Lentzea</taxon>
    </lineage>
</organism>
<keyword evidence="2" id="KW-1185">Reference proteome</keyword>